<organism evidence="1 2">
    <name type="scientific">Spongiivirga citrea</name>
    <dbReference type="NCBI Taxonomy" id="1481457"/>
    <lineage>
        <taxon>Bacteria</taxon>
        <taxon>Pseudomonadati</taxon>
        <taxon>Bacteroidota</taxon>
        <taxon>Flavobacteriia</taxon>
        <taxon>Flavobacteriales</taxon>
        <taxon>Flavobacteriaceae</taxon>
        <taxon>Spongiivirga</taxon>
    </lineage>
</organism>
<gene>
    <name evidence="1" type="ORF">GWK10_12160</name>
</gene>
<proteinExistence type="predicted"/>
<dbReference type="AlphaFoldDB" id="A0A6M0CJF0"/>
<dbReference type="RefSeq" id="WP_164032658.1">
    <property type="nucleotide sequence ID" value="NZ_JAABOQ010000005.1"/>
</dbReference>
<reference evidence="1 2" key="1">
    <citation type="submission" date="2020-01" db="EMBL/GenBank/DDBJ databases">
        <title>Spongiivirga citrea KCTC 32990T.</title>
        <authorList>
            <person name="Wang G."/>
        </authorList>
    </citation>
    <scope>NUCLEOTIDE SEQUENCE [LARGE SCALE GENOMIC DNA]</scope>
    <source>
        <strain evidence="1 2">KCTC 32990</strain>
    </source>
</reference>
<dbReference type="EMBL" id="JAABOQ010000005">
    <property type="protein sequence ID" value="NER17971.1"/>
    <property type="molecule type" value="Genomic_DNA"/>
</dbReference>
<name>A0A6M0CJF0_9FLAO</name>
<accession>A0A6M0CJF0</accession>
<protein>
    <submittedName>
        <fullName evidence="1">Uncharacterized protein</fullName>
    </submittedName>
</protein>
<dbReference type="Proteomes" id="UP000474296">
    <property type="component" value="Unassembled WGS sequence"/>
</dbReference>
<comment type="caution">
    <text evidence="1">The sequence shown here is derived from an EMBL/GenBank/DDBJ whole genome shotgun (WGS) entry which is preliminary data.</text>
</comment>
<sequence length="477" mass="55268">MKHFLLVILCIFSFHQITCQDKVTDTPIKLSNSAKSYDFVDKDGNIHFFFIDRPNMHHLKYDSDLNLLFQRKYGADIEGRLGFITSQFDIYGFTIDDDENINLYLTNLKKAKFLNFKINKKGNFISKLFKLKFKKEDYVTQFNYDNHYYYITSSKNSSLLNIYDFHGDNFVRKVLSFEKYPFLNAKDKRVTLNDVLIPDHDKEVITIIKNDLPNSIETASNKFKIYQNKNNIELTLDHRNSVTRILKFNLNNENVSIENFDQPRFKMGNPIYLKSNSFIQDNRLYQIIISEKNIVVTITDRESKKQLKQFEASLKDNLEFASSPIIVEGGRFEDYRELSKTKQFLNKVATSSPGITAYQNDNQLQLNIGVAKTIAGGLPMIGIPGMSVGNIGSVNFTVTAYSAYTSTRSTYVNSILNPENFKKIDEELKTNIFDLVSDHMEELKLKFKTIVELDTMFVVAGYDKKNKAYSLIKFEEQ</sequence>
<evidence type="ECO:0000313" key="2">
    <source>
        <dbReference type="Proteomes" id="UP000474296"/>
    </source>
</evidence>
<evidence type="ECO:0000313" key="1">
    <source>
        <dbReference type="EMBL" id="NER17971.1"/>
    </source>
</evidence>
<keyword evidence="2" id="KW-1185">Reference proteome</keyword>